<comment type="cofactor">
    <cofactor evidence="10">
        <name>Mg(2+)</name>
        <dbReference type="ChEBI" id="CHEBI:18420"/>
    </cofactor>
    <text evidence="10">Binds 1 Mg(2+) ion per subunit.</text>
</comment>
<keyword evidence="6 10" id="KW-0460">Magnesium</keyword>
<dbReference type="GO" id="GO:0017111">
    <property type="term" value="F:ribonucleoside triphosphate phosphatase activity"/>
    <property type="evidence" value="ECO:0007669"/>
    <property type="project" value="InterPro"/>
</dbReference>
<evidence type="ECO:0000256" key="9">
    <source>
        <dbReference type="ARBA" id="ARBA00052017"/>
    </source>
</evidence>
<name>A0A2N3G8I5_9ACTN</name>
<comment type="function">
    <text evidence="10">Pyrophosphatase that catalyzes the hydrolysis of nucleoside triphosphates to their monophosphate derivatives, with a high preference for the non-canonical purine nucleotides XTP (xanthosine triphosphate), dITP (deoxyinosine triphosphate) and ITP. Seems to function as a house-cleaning enzyme that removes non-canonical purine nucleotides from the nucleotide pool, thus preventing their incorporation into DNA/RNA and avoiding chromosomal lesions.</text>
</comment>
<reference evidence="12 13" key="1">
    <citation type="journal article" date="2017" name="ISME J.">
        <title>Potential for microbial H2 and metal transformations associated with novel bacteria and archaea in deep terrestrial subsurface sediments.</title>
        <authorList>
            <person name="Hernsdorf A.W."/>
            <person name="Amano Y."/>
            <person name="Miyakawa K."/>
            <person name="Ise K."/>
            <person name="Suzuki Y."/>
            <person name="Anantharaman K."/>
            <person name="Probst A."/>
            <person name="Burstein D."/>
            <person name="Thomas B.C."/>
            <person name="Banfield J.F."/>
        </authorList>
    </citation>
    <scope>NUCLEOTIDE SEQUENCE [LARGE SCALE GENOMIC DNA]</scope>
    <source>
        <strain evidence="12">HGW-Actinobacteria-3</strain>
    </source>
</reference>
<dbReference type="GO" id="GO:0036220">
    <property type="term" value="F:ITP diphosphatase activity"/>
    <property type="evidence" value="ECO:0007669"/>
    <property type="project" value="UniProtKB-UniRule"/>
</dbReference>
<evidence type="ECO:0000256" key="2">
    <source>
        <dbReference type="ARBA" id="ARBA00011738"/>
    </source>
</evidence>
<evidence type="ECO:0000256" key="11">
    <source>
        <dbReference type="RuleBase" id="RU003781"/>
    </source>
</evidence>
<evidence type="ECO:0000256" key="1">
    <source>
        <dbReference type="ARBA" id="ARBA00008023"/>
    </source>
</evidence>
<dbReference type="PANTHER" id="PTHR11067">
    <property type="entry name" value="INOSINE TRIPHOSPHATE PYROPHOSPHATASE/HAM1 PROTEIN"/>
    <property type="match status" value="1"/>
</dbReference>
<comment type="similarity">
    <text evidence="1 10 11">Belongs to the HAM1 NTPase family.</text>
</comment>
<feature type="binding site" evidence="10">
    <location>
        <position position="69"/>
    </location>
    <ligand>
        <name>Mg(2+)</name>
        <dbReference type="ChEBI" id="CHEBI:18420"/>
    </ligand>
</feature>
<evidence type="ECO:0000256" key="3">
    <source>
        <dbReference type="ARBA" id="ARBA00022723"/>
    </source>
</evidence>
<evidence type="ECO:0000313" key="13">
    <source>
        <dbReference type="Proteomes" id="UP000233654"/>
    </source>
</evidence>
<dbReference type="GO" id="GO:0009117">
    <property type="term" value="P:nucleotide metabolic process"/>
    <property type="evidence" value="ECO:0007669"/>
    <property type="project" value="UniProtKB-KW"/>
</dbReference>
<dbReference type="EMBL" id="PHEX01000001">
    <property type="protein sequence ID" value="PKQ28938.1"/>
    <property type="molecule type" value="Genomic_DNA"/>
</dbReference>
<evidence type="ECO:0000256" key="4">
    <source>
        <dbReference type="ARBA" id="ARBA00022741"/>
    </source>
</evidence>
<evidence type="ECO:0000256" key="7">
    <source>
        <dbReference type="ARBA" id="ARBA00023080"/>
    </source>
</evidence>
<keyword evidence="3 10" id="KW-0479">Metal-binding</keyword>
<proteinExistence type="inferred from homology"/>
<dbReference type="HAMAP" id="MF_01405">
    <property type="entry name" value="Non_canon_purine_NTPase"/>
    <property type="match status" value="1"/>
</dbReference>
<dbReference type="AlphaFoldDB" id="A0A2N3G8I5"/>
<dbReference type="FunFam" id="3.90.950.10:FF:000001">
    <property type="entry name" value="dITP/XTP pyrophosphatase"/>
    <property type="match status" value="1"/>
</dbReference>
<dbReference type="GO" id="GO:0046872">
    <property type="term" value="F:metal ion binding"/>
    <property type="evidence" value="ECO:0007669"/>
    <property type="project" value="UniProtKB-KW"/>
</dbReference>
<organism evidence="12 13">
    <name type="scientific">Candidatus Anoxymicrobium japonicum</name>
    <dbReference type="NCBI Taxonomy" id="2013648"/>
    <lineage>
        <taxon>Bacteria</taxon>
        <taxon>Bacillati</taxon>
        <taxon>Actinomycetota</taxon>
        <taxon>Candidatus Geothermincolia</taxon>
        <taxon>Candidatus Geothermincolales</taxon>
        <taxon>Candidatus Anoxymicrobiaceae</taxon>
        <taxon>Candidatus Anoxymicrobium</taxon>
    </lineage>
</organism>
<keyword evidence="4 10" id="KW-0547">Nucleotide-binding</keyword>
<feature type="binding site" evidence="10">
    <location>
        <position position="70"/>
    </location>
    <ligand>
        <name>substrate</name>
    </ligand>
</feature>
<dbReference type="InterPro" id="IPR002637">
    <property type="entry name" value="RdgB/HAM1"/>
</dbReference>
<dbReference type="GO" id="GO:0036222">
    <property type="term" value="F:XTP diphosphatase activity"/>
    <property type="evidence" value="ECO:0007669"/>
    <property type="project" value="UniProtKB-UniRule"/>
</dbReference>
<protein>
    <recommendedName>
        <fullName evidence="10">dITP/XTP pyrophosphatase</fullName>
        <ecNumber evidence="10">3.6.1.66</ecNumber>
    </recommendedName>
    <alternativeName>
        <fullName evidence="10">Non-canonical purine NTP pyrophosphatase</fullName>
    </alternativeName>
    <alternativeName>
        <fullName evidence="10">Non-standard purine NTP pyrophosphatase</fullName>
    </alternativeName>
    <alternativeName>
        <fullName evidence="10">Nucleoside-triphosphate diphosphatase</fullName>
    </alternativeName>
    <alternativeName>
        <fullName evidence="10">Nucleoside-triphosphate pyrophosphatase</fullName>
        <shortName evidence="10">NTPase</shortName>
    </alternativeName>
</protein>
<dbReference type="InterPro" id="IPR029001">
    <property type="entry name" value="ITPase-like_fam"/>
</dbReference>
<feature type="binding site" evidence="10">
    <location>
        <begin position="7"/>
        <end position="12"/>
    </location>
    <ligand>
        <name>substrate</name>
    </ligand>
</feature>
<feature type="binding site" evidence="10">
    <location>
        <begin position="180"/>
        <end position="181"/>
    </location>
    <ligand>
        <name>substrate</name>
    </ligand>
</feature>
<dbReference type="GO" id="GO:0035870">
    <property type="term" value="F:dITP diphosphatase activity"/>
    <property type="evidence" value="ECO:0007669"/>
    <property type="project" value="UniProtKB-UniRule"/>
</dbReference>
<comment type="subunit">
    <text evidence="2 10">Homodimer.</text>
</comment>
<evidence type="ECO:0000256" key="6">
    <source>
        <dbReference type="ARBA" id="ARBA00022842"/>
    </source>
</evidence>
<dbReference type="GO" id="GO:0000166">
    <property type="term" value="F:nucleotide binding"/>
    <property type="evidence" value="ECO:0007669"/>
    <property type="project" value="UniProtKB-KW"/>
</dbReference>
<sequence length="205" mass="22303">MDVVVASKNHGKIREIRGILDLPGLNLLTFEDLGDWPEREETGLTFQENATMKAAWLLDRFGRATLADDSGLEVDWLGGRPGVRSSRYAGPECDHDRNIAKLLEEMEDAPPASRTARFVCVIALALPGGEVKLARGDCEGVILGERIGVGGFGYDSIFQPAGFGQSMAQLSLEEKNSISHRGKALRAIHAKFAVDVEVDGRPQED</sequence>
<dbReference type="GO" id="GO:0005829">
    <property type="term" value="C:cytosol"/>
    <property type="evidence" value="ECO:0007669"/>
    <property type="project" value="TreeGrafter"/>
</dbReference>
<dbReference type="PANTHER" id="PTHR11067:SF9">
    <property type="entry name" value="INOSINE TRIPHOSPHATE PYROPHOSPHATASE"/>
    <property type="match status" value="1"/>
</dbReference>
<feature type="binding site" evidence="10">
    <location>
        <begin position="152"/>
        <end position="155"/>
    </location>
    <ligand>
        <name>substrate</name>
    </ligand>
</feature>
<comment type="caution">
    <text evidence="12">The sequence shown here is derived from an EMBL/GenBank/DDBJ whole genome shotgun (WGS) entry which is preliminary data.</text>
</comment>
<gene>
    <name evidence="12" type="primary">rdgB</name>
    <name evidence="12" type="ORF">CVT63_00020</name>
</gene>
<dbReference type="GO" id="GO:0009146">
    <property type="term" value="P:purine nucleoside triphosphate catabolic process"/>
    <property type="evidence" value="ECO:0007669"/>
    <property type="project" value="UniProtKB-UniRule"/>
</dbReference>
<dbReference type="Proteomes" id="UP000233654">
    <property type="component" value="Unassembled WGS sequence"/>
</dbReference>
<evidence type="ECO:0000256" key="10">
    <source>
        <dbReference type="HAMAP-Rule" id="MF_01405"/>
    </source>
</evidence>
<comment type="catalytic activity">
    <reaction evidence="10">
        <text>ITP + H2O = IMP + diphosphate + H(+)</text>
        <dbReference type="Rhea" id="RHEA:29399"/>
        <dbReference type="ChEBI" id="CHEBI:15377"/>
        <dbReference type="ChEBI" id="CHEBI:15378"/>
        <dbReference type="ChEBI" id="CHEBI:33019"/>
        <dbReference type="ChEBI" id="CHEBI:58053"/>
        <dbReference type="ChEBI" id="CHEBI:61402"/>
        <dbReference type="EC" id="3.6.1.66"/>
    </reaction>
</comment>
<dbReference type="CDD" id="cd00515">
    <property type="entry name" value="HAM1"/>
    <property type="match status" value="1"/>
</dbReference>
<accession>A0A2N3G8I5</accession>
<comment type="catalytic activity">
    <reaction evidence="9 10">
        <text>XTP + H2O = XMP + diphosphate + H(+)</text>
        <dbReference type="Rhea" id="RHEA:28610"/>
        <dbReference type="ChEBI" id="CHEBI:15377"/>
        <dbReference type="ChEBI" id="CHEBI:15378"/>
        <dbReference type="ChEBI" id="CHEBI:33019"/>
        <dbReference type="ChEBI" id="CHEBI:57464"/>
        <dbReference type="ChEBI" id="CHEBI:61314"/>
        <dbReference type="EC" id="3.6.1.66"/>
    </reaction>
</comment>
<keyword evidence="7 10" id="KW-0546">Nucleotide metabolism</keyword>
<dbReference type="InterPro" id="IPR020922">
    <property type="entry name" value="dITP/XTP_pyrophosphatase"/>
</dbReference>
<evidence type="ECO:0000256" key="8">
    <source>
        <dbReference type="ARBA" id="ARBA00051875"/>
    </source>
</evidence>
<dbReference type="SUPFAM" id="SSF52972">
    <property type="entry name" value="ITPase-like"/>
    <property type="match status" value="1"/>
</dbReference>
<feature type="active site" description="Proton acceptor" evidence="10">
    <location>
        <position position="69"/>
    </location>
</feature>
<dbReference type="Gene3D" id="3.90.950.10">
    <property type="match status" value="1"/>
</dbReference>
<feature type="binding site" evidence="10">
    <location>
        <position position="175"/>
    </location>
    <ligand>
        <name>substrate</name>
    </ligand>
</feature>
<evidence type="ECO:0000256" key="5">
    <source>
        <dbReference type="ARBA" id="ARBA00022801"/>
    </source>
</evidence>
<dbReference type="Pfam" id="PF01725">
    <property type="entry name" value="Ham1p_like"/>
    <property type="match status" value="1"/>
</dbReference>
<dbReference type="EC" id="3.6.1.66" evidence="10"/>
<keyword evidence="5 10" id="KW-0378">Hydrolase</keyword>
<feature type="binding site" evidence="10">
    <location>
        <position position="40"/>
    </location>
    <ligand>
        <name>Mg(2+)</name>
        <dbReference type="ChEBI" id="CHEBI:18420"/>
    </ligand>
</feature>
<comment type="catalytic activity">
    <reaction evidence="8 10">
        <text>dITP + H2O = dIMP + diphosphate + H(+)</text>
        <dbReference type="Rhea" id="RHEA:28342"/>
        <dbReference type="ChEBI" id="CHEBI:15377"/>
        <dbReference type="ChEBI" id="CHEBI:15378"/>
        <dbReference type="ChEBI" id="CHEBI:33019"/>
        <dbReference type="ChEBI" id="CHEBI:61194"/>
        <dbReference type="ChEBI" id="CHEBI:61382"/>
        <dbReference type="EC" id="3.6.1.66"/>
    </reaction>
</comment>
<evidence type="ECO:0000313" key="12">
    <source>
        <dbReference type="EMBL" id="PKQ28938.1"/>
    </source>
</evidence>
<dbReference type="NCBIfam" id="TIGR00042">
    <property type="entry name" value="RdgB/HAM1 family non-canonical purine NTP pyrophosphatase"/>
    <property type="match status" value="1"/>
</dbReference>